<dbReference type="Proteomes" id="UP000075809">
    <property type="component" value="Unassembled WGS sequence"/>
</dbReference>
<proteinExistence type="predicted"/>
<reference evidence="1 2" key="1">
    <citation type="submission" date="2015-09" db="EMBL/GenBank/DDBJ databases">
        <title>Trachymyrmex zeteki WGS genome.</title>
        <authorList>
            <person name="Nygaard S."/>
            <person name="Hu H."/>
            <person name="Boomsma J."/>
            <person name="Zhang G."/>
        </authorList>
    </citation>
    <scope>NUCLEOTIDE SEQUENCE [LARGE SCALE GENOMIC DNA]</scope>
    <source>
        <strain evidence="1">Tzet28-1</strain>
        <tissue evidence="1">Whole body</tissue>
    </source>
</reference>
<evidence type="ECO:0000313" key="1">
    <source>
        <dbReference type="EMBL" id="KYQ48474.1"/>
    </source>
</evidence>
<gene>
    <name evidence="1" type="ORF">ALC60_12530</name>
</gene>
<dbReference type="EMBL" id="KQ983001">
    <property type="protein sequence ID" value="KYQ48474.1"/>
    <property type="molecule type" value="Genomic_DNA"/>
</dbReference>
<evidence type="ECO:0000313" key="2">
    <source>
        <dbReference type="Proteomes" id="UP000075809"/>
    </source>
</evidence>
<keyword evidence="2" id="KW-1185">Reference proteome</keyword>
<name>A0A151WKU6_9HYME</name>
<organism evidence="1 2">
    <name type="scientific">Mycetomoellerius zeteki</name>
    <dbReference type="NCBI Taxonomy" id="64791"/>
    <lineage>
        <taxon>Eukaryota</taxon>
        <taxon>Metazoa</taxon>
        <taxon>Ecdysozoa</taxon>
        <taxon>Arthropoda</taxon>
        <taxon>Hexapoda</taxon>
        <taxon>Insecta</taxon>
        <taxon>Pterygota</taxon>
        <taxon>Neoptera</taxon>
        <taxon>Endopterygota</taxon>
        <taxon>Hymenoptera</taxon>
        <taxon>Apocrita</taxon>
        <taxon>Aculeata</taxon>
        <taxon>Formicoidea</taxon>
        <taxon>Formicidae</taxon>
        <taxon>Myrmicinae</taxon>
        <taxon>Mycetomoellerius</taxon>
    </lineage>
</organism>
<sequence length="221" mass="24372">MPSRNAASREVCTSLAMLNARRTPRQRKYHEIKAQLPSNLIAPVATPISFVYFALSTYTKNHSLSGCITSLFDVDCVIEDSLFHYKSVTFILSRCSVSRNHGNDRTSSSLFGISLLYAYKLHRQASVTIIIGSTKRHWPNWRRLAERFAFGMVAQLRAATRDFPVHDRLHASQTPKGCSFTGLPPLAGMGSPYRMDDGWTAGDSDAATTAGGVRPGTMVEG</sequence>
<protein>
    <submittedName>
        <fullName evidence="1">Uncharacterized protein</fullName>
    </submittedName>
</protein>
<dbReference type="AlphaFoldDB" id="A0A151WKU6"/>
<accession>A0A151WKU6</accession>